<dbReference type="PATRIC" id="fig|573060.9.peg.5125"/>
<accession>C5SZC2</accession>
<keyword evidence="1" id="KW-1133">Transmembrane helix</keyword>
<evidence type="ECO:0000256" key="1">
    <source>
        <dbReference type="SAM" id="Phobius"/>
    </source>
</evidence>
<comment type="caution">
    <text evidence="2">The sequence shown here is derived from an EMBL/GenBank/DDBJ whole genome shotgun (WGS) entry which is preliminary data.</text>
</comment>
<dbReference type="RefSeq" id="WP_005792624.1">
    <property type="nucleotide sequence ID" value="NZ_ACQT01000001.1"/>
</dbReference>
<proteinExistence type="predicted"/>
<feature type="transmembrane region" description="Helical" evidence="1">
    <location>
        <begin position="29"/>
        <end position="51"/>
    </location>
</feature>
<evidence type="ECO:0000313" key="2">
    <source>
        <dbReference type="EMBL" id="EER62318.1"/>
    </source>
</evidence>
<dbReference type="Proteomes" id="UP000003856">
    <property type="component" value="Unassembled WGS sequence"/>
</dbReference>
<gene>
    <name evidence="2" type="ORF">AcdelDRAFT_0002</name>
</gene>
<sequence length="325" mass="35813">MTDDPGLRAIHFEADPAEQARQRSRFRRLVLKALAACLGTGLTICVFFNVFSQLSMARSSIWPNPLSARKISFTEPDPVLQAFVRNGFCDDSPGTEGAQCRFTRALANDKHAEALHALYPLSGDDLGAAKELLLDQLRDSAGRHDWATCAAYSRLTLALLNAKREDLLVHRSINNQLWLLSVACENPAAIYTAQAAYVKLIESILHGTHLASAESGRAAEDDDDSSLLSSWNAYLTGLNLLRQAKFDAAAASFRRVDEQSGNLAELALIGLARAAFWKLLVARQRGAATPELQRTTLERLNLALQRCRVANFRDDIGYYIDQAKP</sequence>
<name>C5SZC2_ACIDE</name>
<dbReference type="EMBL" id="ACQT01000001">
    <property type="protein sequence ID" value="EER62318.1"/>
    <property type="molecule type" value="Genomic_DNA"/>
</dbReference>
<keyword evidence="3" id="KW-1185">Reference proteome</keyword>
<keyword evidence="1" id="KW-0472">Membrane</keyword>
<dbReference type="AlphaFoldDB" id="C5SZC2"/>
<evidence type="ECO:0000313" key="3">
    <source>
        <dbReference type="Proteomes" id="UP000003856"/>
    </source>
</evidence>
<organism evidence="2 3">
    <name type="scientific">Acidovorax delafieldii 2AN</name>
    <dbReference type="NCBI Taxonomy" id="573060"/>
    <lineage>
        <taxon>Bacteria</taxon>
        <taxon>Pseudomonadati</taxon>
        <taxon>Pseudomonadota</taxon>
        <taxon>Betaproteobacteria</taxon>
        <taxon>Burkholderiales</taxon>
        <taxon>Comamonadaceae</taxon>
        <taxon>Acidovorax</taxon>
    </lineage>
</organism>
<keyword evidence="1" id="KW-0812">Transmembrane</keyword>
<reference evidence="2 3" key="1">
    <citation type="submission" date="2009-05" db="EMBL/GenBank/DDBJ databases">
        <title>The draft genome of Acidovorax delafieldii 2AN.</title>
        <authorList>
            <consortium name="US DOE Joint Genome Institute (JGI-PGF)"/>
            <person name="Lucas S."/>
            <person name="Copeland A."/>
            <person name="Lapidus A."/>
            <person name="Glavina del Rio T."/>
            <person name="Tice H."/>
            <person name="Bruce D."/>
            <person name="Goodwin L."/>
            <person name="Pitluck S."/>
            <person name="Larimer F."/>
            <person name="Land M.L."/>
            <person name="Hauser L."/>
            <person name="Shelobolina E.S."/>
            <person name="Picardal F."/>
            <person name="Roden E."/>
            <person name="Emerson D."/>
        </authorList>
    </citation>
    <scope>NUCLEOTIDE SEQUENCE [LARGE SCALE GENOMIC DNA]</scope>
    <source>
        <strain evidence="2 3">2AN</strain>
    </source>
</reference>
<protein>
    <submittedName>
        <fullName evidence="2">Uncharacterized protein</fullName>
    </submittedName>
</protein>